<dbReference type="InterPro" id="IPR051393">
    <property type="entry name" value="ABC_transporter_permease"/>
</dbReference>
<evidence type="ECO:0000256" key="3">
    <source>
        <dbReference type="ARBA" id="ARBA00022475"/>
    </source>
</evidence>
<feature type="transmembrane region" description="Helical" evidence="7">
    <location>
        <begin position="92"/>
        <end position="111"/>
    </location>
</feature>
<dbReference type="Pfam" id="PF00528">
    <property type="entry name" value="BPD_transp_1"/>
    <property type="match status" value="1"/>
</dbReference>
<feature type="transmembrane region" description="Helical" evidence="7">
    <location>
        <begin position="161"/>
        <end position="180"/>
    </location>
</feature>
<evidence type="ECO:0000259" key="8">
    <source>
        <dbReference type="PROSITE" id="PS50928"/>
    </source>
</evidence>
<feature type="transmembrane region" description="Helical" evidence="7">
    <location>
        <begin position="297"/>
        <end position="320"/>
    </location>
</feature>
<feature type="transmembrane region" description="Helical" evidence="7">
    <location>
        <begin position="27"/>
        <end position="47"/>
    </location>
</feature>
<protein>
    <submittedName>
        <fullName evidence="9">Sugar ABC transporter permease</fullName>
    </submittedName>
</protein>
<evidence type="ECO:0000256" key="2">
    <source>
        <dbReference type="ARBA" id="ARBA00022448"/>
    </source>
</evidence>
<evidence type="ECO:0000256" key="6">
    <source>
        <dbReference type="ARBA" id="ARBA00023136"/>
    </source>
</evidence>
<organism evidence="9 10">
    <name type="scientific">Microbacterium wangchenii</name>
    <dbReference type="NCBI Taxonomy" id="2541726"/>
    <lineage>
        <taxon>Bacteria</taxon>
        <taxon>Bacillati</taxon>
        <taxon>Actinomycetota</taxon>
        <taxon>Actinomycetes</taxon>
        <taxon>Micrococcales</taxon>
        <taxon>Microbacteriaceae</taxon>
        <taxon>Microbacterium</taxon>
    </lineage>
</organism>
<evidence type="ECO:0000256" key="7">
    <source>
        <dbReference type="RuleBase" id="RU363032"/>
    </source>
</evidence>
<dbReference type="RefSeq" id="WP_135063710.1">
    <property type="nucleotide sequence ID" value="NZ_CP038266.1"/>
</dbReference>
<sequence>MTTSHTTVGRPRPRAADRRRTIRVQRATFIVAFLVLPVTVFVVFIASPFLQAFYYSLTDWRGFSQDMNFVGLANFTSMFGDPVFLAALRNSLLLCLVLPTAVLAAAFLIAFTVTAGGPSVGHVRGLRGGGFYRIITFFPYTIPAIVVGLIWAQVYDPTRGLLNSVLTGLGFTEFASFAWLGDADTAMAASMFVIFWALVGFYVVLFIAAIKGIPGETYEAARLDGAGRARTAWSITLPQILASIQSSYVYLGLMVIDSFGFMMVLNPQGGPAYSTLTLTQYLYMTAFTKGQFGDATAMGVFLALVILIYSGIIFGIFRLLGGDRRRGAGA</sequence>
<evidence type="ECO:0000256" key="4">
    <source>
        <dbReference type="ARBA" id="ARBA00022692"/>
    </source>
</evidence>
<dbReference type="InterPro" id="IPR000515">
    <property type="entry name" value="MetI-like"/>
</dbReference>
<keyword evidence="10" id="KW-1185">Reference proteome</keyword>
<feature type="transmembrane region" description="Helical" evidence="7">
    <location>
        <begin position="186"/>
        <end position="210"/>
    </location>
</feature>
<evidence type="ECO:0000256" key="1">
    <source>
        <dbReference type="ARBA" id="ARBA00004651"/>
    </source>
</evidence>
<dbReference type="Proteomes" id="UP000295748">
    <property type="component" value="Chromosome"/>
</dbReference>
<evidence type="ECO:0000256" key="5">
    <source>
        <dbReference type="ARBA" id="ARBA00022989"/>
    </source>
</evidence>
<name>A0ABX5SRI3_9MICO</name>
<accession>A0ABX5SRI3</accession>
<comment type="subcellular location">
    <subcellularLocation>
        <location evidence="1 7">Cell membrane</location>
        <topology evidence="1 7">Multi-pass membrane protein</topology>
    </subcellularLocation>
</comment>
<keyword evidence="5 7" id="KW-1133">Transmembrane helix</keyword>
<dbReference type="PANTHER" id="PTHR30193">
    <property type="entry name" value="ABC TRANSPORTER PERMEASE PROTEIN"/>
    <property type="match status" value="1"/>
</dbReference>
<gene>
    <name evidence="9" type="ORF">E4K62_03815</name>
</gene>
<feature type="transmembrane region" description="Helical" evidence="7">
    <location>
        <begin position="67"/>
        <end position="85"/>
    </location>
</feature>
<dbReference type="CDD" id="cd06261">
    <property type="entry name" value="TM_PBP2"/>
    <property type="match status" value="1"/>
</dbReference>
<feature type="domain" description="ABC transmembrane type-1" evidence="8">
    <location>
        <begin position="88"/>
        <end position="313"/>
    </location>
</feature>
<keyword evidence="4 7" id="KW-0812">Transmembrane</keyword>
<evidence type="ECO:0000313" key="10">
    <source>
        <dbReference type="Proteomes" id="UP000295748"/>
    </source>
</evidence>
<dbReference type="InterPro" id="IPR035906">
    <property type="entry name" value="MetI-like_sf"/>
</dbReference>
<keyword evidence="6 7" id="KW-0472">Membrane</keyword>
<proteinExistence type="inferred from homology"/>
<keyword evidence="3" id="KW-1003">Cell membrane</keyword>
<feature type="transmembrane region" description="Helical" evidence="7">
    <location>
        <begin position="131"/>
        <end position="154"/>
    </location>
</feature>
<reference evidence="9 10" key="1">
    <citation type="submission" date="2019-03" db="EMBL/GenBank/DDBJ databases">
        <authorList>
            <person name="Dong K."/>
        </authorList>
    </citation>
    <scope>NUCLEOTIDE SEQUENCE [LARGE SCALE GENOMIC DNA]</scope>
    <source>
        <strain evidence="10">dk512</strain>
    </source>
</reference>
<comment type="similarity">
    <text evidence="7">Belongs to the binding-protein-dependent transport system permease family.</text>
</comment>
<dbReference type="Gene3D" id="1.10.3720.10">
    <property type="entry name" value="MetI-like"/>
    <property type="match status" value="1"/>
</dbReference>
<dbReference type="PANTHER" id="PTHR30193:SF41">
    <property type="entry name" value="DIACETYLCHITOBIOSE UPTAKE SYSTEM PERMEASE PROTEIN NGCF"/>
    <property type="match status" value="1"/>
</dbReference>
<dbReference type="PROSITE" id="PS50928">
    <property type="entry name" value="ABC_TM1"/>
    <property type="match status" value="1"/>
</dbReference>
<dbReference type="EMBL" id="CP038266">
    <property type="protein sequence ID" value="QBR87895.1"/>
    <property type="molecule type" value="Genomic_DNA"/>
</dbReference>
<keyword evidence="2 7" id="KW-0813">Transport</keyword>
<dbReference type="SUPFAM" id="SSF161098">
    <property type="entry name" value="MetI-like"/>
    <property type="match status" value="1"/>
</dbReference>
<evidence type="ECO:0000313" key="9">
    <source>
        <dbReference type="EMBL" id="QBR87895.1"/>
    </source>
</evidence>